<feature type="transmembrane region" description="Helical" evidence="10">
    <location>
        <begin position="170"/>
        <end position="187"/>
    </location>
</feature>
<dbReference type="InterPro" id="IPR000276">
    <property type="entry name" value="GPCR_Rhodpsn"/>
</dbReference>
<dbReference type="PANTHER" id="PTHR24228">
    <property type="entry name" value="B2 BRADYKININ RECEPTOR/ANGIOTENSIN II RECEPTOR"/>
    <property type="match status" value="1"/>
</dbReference>
<evidence type="ECO:0000256" key="4">
    <source>
        <dbReference type="ARBA" id="ARBA00022989"/>
    </source>
</evidence>
<sequence length="1228" mass="131429">MPYRPLTDVDGGAIVRAARGQSAEWDRRTAAFMLIRVPVSDAASVHYWAAWVGVTVLSTVAISCVIALILTRRRLRSSVYNHFIVGLAIPDLVFSLLCLGTCALHVAHGHWYDGGALWHGGWMCDFQAWYTVFGVAGSMWINVLITAEFFRVSTSVRRLHSYTPPSVRTIWRRLLAVYALVAVYTWVPTFGYRFWPELPMRAYAVRGLNCLPVPFDDTSSTVQLCYIYGMMAFLPFAIMLVLATFIYRPSPAADAGSASAGVPSRRALTKATIRRARAGTVEDAHMRPSPRPSPRLSLREARPLAQLSATIGPAPAPSLDVVDERTSAALLVFFSRLFFIMAFCWAPFFLVWATQLPYDKAGAQWAWIAGSWAHMQGFFSSIIYVLKEDLRAELSVVLADASAWLTRWRGAAGEESDDMHALGRAKRDSGSLRRHARRYAQLTDDESAAAAIDMAAMSGDLEAAMAAVALDAEATIIAHERTPMLVVGWMAWLLSDEIPRHSRGSWRERKPTDTIIFISHRWWRTDAQRPDDDEHTKYHLITEGVRKLMAKHAIAESQVAIWIDYSCIDQDDTAQQRLGISSLITYAARSSFVLIPVEPTEEAMSALHAARHPIDLIDYGERAWCRCEIYVFVCLAEVTRRAVAVYGYGNADIAAAQPQRASDDESVRRSSASRVSRGSHALTSMFSPRKSVIARPSLRGSAPRASASPTPNATAASARPSRATAAAAASAAAAAAAASLHAGAGNALRALGLVTSAPRVQLRALLTTGSTFSRRTIGAGAYRRSGVRFALDEMPSSGEVTIEADRETICAIENDVRRWFVHSAVLAEKARFDLVAAERKQRVFALDGKQVDVQHVPIIAAVLTSSSKLTSLTCLSLQSNLLSSEAVHSLVAQIVLAEPMAALVELDLSHNVHIGAAGIEALASAAAHAHFNLEQLRLRGCELEPDAGAPLALLVGSARRLAQLDVRDNALDDGAVSAIIEASSQTALLVDGNPISARVFQLVALVQMRAAGITFDAHQPASCACTSASASASAGASASASESANLCGIAGASTSPSAIANPGAIAGAGALKHELVDLDALPSPAHGGVSGTQAGERDANGAPFGPFAGLAMGAPPQLARVSSPGACSAVWTGAPERASPLAEAPDAWERRVRSRSSAPMSRAHSPWREAAAHAPLAPDQLAEAARTPTRRSGEWGVREAGHALPLPGMSAQGGAARSTPFHDAHEMA</sequence>
<evidence type="ECO:0000256" key="6">
    <source>
        <dbReference type="ARBA" id="ARBA00023136"/>
    </source>
</evidence>
<feature type="compositionally biased region" description="Low complexity" evidence="9">
    <location>
        <begin position="669"/>
        <end position="679"/>
    </location>
</feature>
<comment type="subcellular location">
    <subcellularLocation>
        <location evidence="1">Cell membrane</location>
        <topology evidence="1">Multi-pass membrane protein</topology>
    </subcellularLocation>
</comment>
<evidence type="ECO:0000256" key="5">
    <source>
        <dbReference type="ARBA" id="ARBA00023040"/>
    </source>
</evidence>
<feature type="transmembrane region" description="Helical" evidence="10">
    <location>
        <begin position="48"/>
        <end position="71"/>
    </location>
</feature>
<feature type="transmembrane region" description="Helical" evidence="10">
    <location>
        <begin position="226"/>
        <end position="247"/>
    </location>
</feature>
<evidence type="ECO:0000313" key="12">
    <source>
        <dbReference type="EMBL" id="KAG8458275.1"/>
    </source>
</evidence>
<dbReference type="GO" id="GO:0005886">
    <property type="term" value="C:plasma membrane"/>
    <property type="evidence" value="ECO:0007669"/>
    <property type="project" value="UniProtKB-SubCell"/>
</dbReference>
<keyword evidence="2" id="KW-1003">Cell membrane</keyword>
<evidence type="ECO:0000256" key="3">
    <source>
        <dbReference type="ARBA" id="ARBA00022692"/>
    </source>
</evidence>
<protein>
    <recommendedName>
        <fullName evidence="11">G-protein coupled receptors family 1 profile domain-containing protein</fullName>
    </recommendedName>
</protein>
<evidence type="ECO:0000313" key="13">
    <source>
        <dbReference type="Proteomes" id="UP000751190"/>
    </source>
</evidence>
<feature type="compositionally biased region" description="Basic and acidic residues" evidence="9">
    <location>
        <begin position="1191"/>
        <end position="1201"/>
    </location>
</feature>
<reference evidence="12" key="1">
    <citation type="submission" date="2021-05" db="EMBL/GenBank/DDBJ databases">
        <title>The genome of the haptophyte Pavlova lutheri (Diacronema luteri, Pavlovales) - a model for lipid biosynthesis in eukaryotic algae.</title>
        <authorList>
            <person name="Hulatt C.J."/>
            <person name="Posewitz M.C."/>
        </authorList>
    </citation>
    <scope>NUCLEOTIDE SEQUENCE</scope>
    <source>
        <strain evidence="12">NIVA-4/92</strain>
    </source>
</reference>
<evidence type="ECO:0000256" key="7">
    <source>
        <dbReference type="ARBA" id="ARBA00023170"/>
    </source>
</evidence>
<organism evidence="12 13">
    <name type="scientific">Diacronema lutheri</name>
    <name type="common">Unicellular marine alga</name>
    <name type="synonym">Monochrysis lutheri</name>
    <dbReference type="NCBI Taxonomy" id="2081491"/>
    <lineage>
        <taxon>Eukaryota</taxon>
        <taxon>Haptista</taxon>
        <taxon>Haptophyta</taxon>
        <taxon>Pavlovophyceae</taxon>
        <taxon>Pavlovales</taxon>
        <taxon>Pavlovaceae</taxon>
        <taxon>Diacronema</taxon>
    </lineage>
</organism>
<keyword evidence="6 10" id="KW-0472">Membrane</keyword>
<dbReference type="Gene3D" id="3.80.10.10">
    <property type="entry name" value="Ribonuclease Inhibitor"/>
    <property type="match status" value="1"/>
</dbReference>
<dbReference type="Pfam" id="PF13516">
    <property type="entry name" value="LRR_6"/>
    <property type="match status" value="1"/>
</dbReference>
<evidence type="ECO:0000259" key="11">
    <source>
        <dbReference type="PROSITE" id="PS50262"/>
    </source>
</evidence>
<dbReference type="AlphaFoldDB" id="A0A8J5XCM0"/>
<name>A0A8J5XCM0_DIALT</name>
<dbReference type="InterPro" id="IPR017452">
    <property type="entry name" value="GPCR_Rhodpsn_7TM"/>
</dbReference>
<dbReference type="Pfam" id="PF00001">
    <property type="entry name" value="7tm_1"/>
    <property type="match status" value="1"/>
</dbReference>
<feature type="region of interest" description="Disordered" evidence="9">
    <location>
        <begin position="697"/>
        <end position="719"/>
    </location>
</feature>
<feature type="region of interest" description="Disordered" evidence="9">
    <location>
        <begin position="1138"/>
        <end position="1228"/>
    </location>
</feature>
<evidence type="ECO:0000256" key="10">
    <source>
        <dbReference type="SAM" id="Phobius"/>
    </source>
</evidence>
<keyword evidence="7" id="KW-0675">Receptor</keyword>
<feature type="region of interest" description="Disordered" evidence="9">
    <location>
        <begin position="657"/>
        <end position="680"/>
    </location>
</feature>
<feature type="domain" description="G-protein coupled receptors family 1 profile" evidence="11">
    <location>
        <begin position="61"/>
        <end position="384"/>
    </location>
</feature>
<keyword evidence="8" id="KW-0807">Transducer</keyword>
<feature type="transmembrane region" description="Helical" evidence="10">
    <location>
        <begin position="328"/>
        <end position="353"/>
    </location>
</feature>
<feature type="region of interest" description="Disordered" evidence="9">
    <location>
        <begin position="1083"/>
        <end position="1102"/>
    </location>
</feature>
<dbReference type="Proteomes" id="UP000751190">
    <property type="component" value="Unassembled WGS sequence"/>
</dbReference>
<dbReference type="GO" id="GO:0004930">
    <property type="term" value="F:G protein-coupled receptor activity"/>
    <property type="evidence" value="ECO:0007669"/>
    <property type="project" value="UniProtKB-KW"/>
</dbReference>
<evidence type="ECO:0000256" key="2">
    <source>
        <dbReference type="ARBA" id="ARBA00022475"/>
    </source>
</evidence>
<keyword evidence="5" id="KW-0297">G-protein coupled receptor</keyword>
<evidence type="ECO:0000256" key="1">
    <source>
        <dbReference type="ARBA" id="ARBA00004651"/>
    </source>
</evidence>
<dbReference type="CDD" id="cd00637">
    <property type="entry name" value="7tm_classA_rhodopsin-like"/>
    <property type="match status" value="1"/>
</dbReference>
<gene>
    <name evidence="12" type="ORF">KFE25_001567</name>
</gene>
<evidence type="ECO:0000256" key="8">
    <source>
        <dbReference type="ARBA" id="ARBA00023224"/>
    </source>
</evidence>
<dbReference type="EMBL" id="JAGTXO010000055">
    <property type="protein sequence ID" value="KAG8458275.1"/>
    <property type="molecule type" value="Genomic_DNA"/>
</dbReference>
<feature type="transmembrane region" description="Helical" evidence="10">
    <location>
        <begin position="83"/>
        <end position="108"/>
    </location>
</feature>
<dbReference type="InterPro" id="IPR032675">
    <property type="entry name" value="LRR_dom_sf"/>
</dbReference>
<keyword evidence="4 10" id="KW-1133">Transmembrane helix</keyword>
<dbReference type="OrthoDB" id="423576at2759"/>
<keyword evidence="3 10" id="KW-0812">Transmembrane</keyword>
<keyword evidence="13" id="KW-1185">Reference proteome</keyword>
<dbReference type="SUPFAM" id="SSF81321">
    <property type="entry name" value="Family A G protein-coupled receptor-like"/>
    <property type="match status" value="1"/>
</dbReference>
<dbReference type="SUPFAM" id="SSF52047">
    <property type="entry name" value="RNI-like"/>
    <property type="match status" value="1"/>
</dbReference>
<accession>A0A8J5XCM0</accession>
<comment type="caution">
    <text evidence="12">The sequence shown here is derived from an EMBL/GenBank/DDBJ whole genome shotgun (WGS) entry which is preliminary data.</text>
</comment>
<dbReference type="PROSITE" id="PS50262">
    <property type="entry name" value="G_PROTEIN_RECEP_F1_2"/>
    <property type="match status" value="1"/>
</dbReference>
<evidence type="ECO:0000256" key="9">
    <source>
        <dbReference type="SAM" id="MobiDB-lite"/>
    </source>
</evidence>
<dbReference type="Gene3D" id="1.20.1070.10">
    <property type="entry name" value="Rhodopsin 7-helix transmembrane proteins"/>
    <property type="match status" value="1"/>
</dbReference>
<dbReference type="PANTHER" id="PTHR24228:SF59">
    <property type="entry name" value="NEUROPEPTIDE RECEPTOR 15"/>
    <property type="match status" value="1"/>
</dbReference>
<proteinExistence type="predicted"/>
<feature type="transmembrane region" description="Helical" evidence="10">
    <location>
        <begin position="128"/>
        <end position="150"/>
    </location>
</feature>
<dbReference type="InterPro" id="IPR001611">
    <property type="entry name" value="Leu-rich_rpt"/>
</dbReference>